<evidence type="ECO:0000313" key="1">
    <source>
        <dbReference type="EMBL" id="GAI57359.1"/>
    </source>
</evidence>
<dbReference type="EMBL" id="BARV01039474">
    <property type="protein sequence ID" value="GAI57359.1"/>
    <property type="molecule type" value="Genomic_DNA"/>
</dbReference>
<sequence>MVSIETGTLEWDLEQRVLHPAGSVLSITFRITNLTDEARLYQIFMAMFDPTTGAVIEGTTGSISIDGIN</sequence>
<gene>
    <name evidence="1" type="ORF">S06H3_60500</name>
</gene>
<feature type="non-terminal residue" evidence="1">
    <location>
        <position position="69"/>
    </location>
</feature>
<comment type="caution">
    <text evidence="1">The sequence shown here is derived from an EMBL/GenBank/DDBJ whole genome shotgun (WGS) entry which is preliminary data.</text>
</comment>
<organism evidence="1">
    <name type="scientific">marine sediment metagenome</name>
    <dbReference type="NCBI Taxonomy" id="412755"/>
    <lineage>
        <taxon>unclassified sequences</taxon>
        <taxon>metagenomes</taxon>
        <taxon>ecological metagenomes</taxon>
    </lineage>
</organism>
<dbReference type="AlphaFoldDB" id="X1RP92"/>
<name>X1RP92_9ZZZZ</name>
<protein>
    <submittedName>
        <fullName evidence="1">Uncharacterized protein</fullName>
    </submittedName>
</protein>
<proteinExistence type="predicted"/>
<accession>X1RP92</accession>
<reference evidence="1" key="1">
    <citation type="journal article" date="2014" name="Front. Microbiol.">
        <title>High frequency of phylogenetically diverse reductive dehalogenase-homologous genes in deep subseafloor sedimentary metagenomes.</title>
        <authorList>
            <person name="Kawai M."/>
            <person name="Futagami T."/>
            <person name="Toyoda A."/>
            <person name="Takaki Y."/>
            <person name="Nishi S."/>
            <person name="Hori S."/>
            <person name="Arai W."/>
            <person name="Tsubouchi T."/>
            <person name="Morono Y."/>
            <person name="Uchiyama I."/>
            <person name="Ito T."/>
            <person name="Fujiyama A."/>
            <person name="Inagaki F."/>
            <person name="Takami H."/>
        </authorList>
    </citation>
    <scope>NUCLEOTIDE SEQUENCE</scope>
    <source>
        <strain evidence="1">Expedition CK06-06</strain>
    </source>
</reference>